<feature type="region of interest" description="Disordered" evidence="1">
    <location>
        <begin position="460"/>
        <end position="481"/>
    </location>
</feature>
<dbReference type="InterPro" id="IPR053274">
    <property type="entry name" value="Fluconazole_resistance"/>
</dbReference>
<feature type="compositionally biased region" description="Basic and acidic residues" evidence="1">
    <location>
        <begin position="308"/>
        <end position="319"/>
    </location>
</feature>
<feature type="region of interest" description="Disordered" evidence="1">
    <location>
        <begin position="245"/>
        <end position="319"/>
    </location>
</feature>
<keyword evidence="4" id="KW-1185">Reference proteome</keyword>
<proteinExistence type="predicted"/>
<dbReference type="Proteomes" id="UP001174694">
    <property type="component" value="Unassembled WGS sequence"/>
</dbReference>
<reference evidence="3" key="1">
    <citation type="submission" date="2022-07" db="EMBL/GenBank/DDBJ databases">
        <title>Fungi with potential for degradation of polypropylene.</title>
        <authorList>
            <person name="Gostincar C."/>
        </authorList>
    </citation>
    <scope>NUCLEOTIDE SEQUENCE</scope>
    <source>
        <strain evidence="3">EXF-13308</strain>
    </source>
</reference>
<dbReference type="PANTHER" id="PTHR28065:SF1">
    <property type="entry name" value="DUF4050 DOMAIN-CONTAINING PROTEIN"/>
    <property type="match status" value="1"/>
</dbReference>
<accession>A0AA38VI69</accession>
<protein>
    <submittedName>
        <fullName evidence="3">DUF4050 domain-containing protein</fullName>
    </submittedName>
</protein>
<feature type="compositionally biased region" description="Low complexity" evidence="1">
    <location>
        <begin position="274"/>
        <end position="286"/>
    </location>
</feature>
<gene>
    <name evidence="3" type="ORF">NKR23_g10661</name>
</gene>
<organism evidence="3 4">
    <name type="scientific">Pleurostoma richardsiae</name>
    <dbReference type="NCBI Taxonomy" id="41990"/>
    <lineage>
        <taxon>Eukaryota</taxon>
        <taxon>Fungi</taxon>
        <taxon>Dikarya</taxon>
        <taxon>Ascomycota</taxon>
        <taxon>Pezizomycotina</taxon>
        <taxon>Sordariomycetes</taxon>
        <taxon>Sordariomycetidae</taxon>
        <taxon>Calosphaeriales</taxon>
        <taxon>Pleurostomataceae</taxon>
        <taxon>Pleurostoma</taxon>
    </lineage>
</organism>
<evidence type="ECO:0000256" key="1">
    <source>
        <dbReference type="SAM" id="MobiDB-lite"/>
    </source>
</evidence>
<dbReference type="AlphaFoldDB" id="A0AA38VI69"/>
<dbReference type="EMBL" id="JANBVO010000049">
    <property type="protein sequence ID" value="KAJ9133511.1"/>
    <property type="molecule type" value="Genomic_DNA"/>
</dbReference>
<dbReference type="PANTHER" id="PTHR28065">
    <property type="entry name" value="FREQUENIN"/>
    <property type="match status" value="1"/>
</dbReference>
<feature type="compositionally biased region" description="Low complexity" evidence="1">
    <location>
        <begin position="246"/>
        <end position="265"/>
    </location>
</feature>
<feature type="domain" description="Gag1-like clamp" evidence="2">
    <location>
        <begin position="165"/>
        <end position="384"/>
    </location>
</feature>
<dbReference type="Pfam" id="PF13259">
    <property type="entry name" value="clamp_Gag1-like"/>
    <property type="match status" value="1"/>
</dbReference>
<feature type="region of interest" description="Disordered" evidence="1">
    <location>
        <begin position="220"/>
        <end position="239"/>
    </location>
</feature>
<evidence type="ECO:0000259" key="2">
    <source>
        <dbReference type="Pfam" id="PF13259"/>
    </source>
</evidence>
<sequence>MIFSDLYRSPRSPLSRLRHSQPQPTPLSLHPDIDADLVSRDKAKQKEAVKRYLAEKVRTDWDFQWPSVTEPAPAAVTPAPASVETPNEDIEGFLEVTTEVVPEDVPSTASDDDDVAIEDSGAEADSETESVYSSVSEDDVHYRPRAEWVSDLSSDEEEEPQTCPSPFRFDNPDSIGAAVKASSMARKARRRRDVRKEMAWNQGLACFEARRNAWTEARTVRVRPKPMSPSSPTPSRRALFWRTRSHSTTNSTSHPLSPTSTHSPTGIASLSPVTTSTSQHSTHSQQGDVSTAPTTGNDSASSSLSPKTTRDSTAHRDLPVETLLPIPPPLLPPQNPMRASITPALYVSIYDKVVVNGMQPSCPINLADTVRACVSGWKRDGEWPPRPAEVQAVVAVRRKKKEQQQQREAKAAAALPSPGTTARRMSFGFLAAKSGGATASGGGEPHGEGIRRSLQKVLSLGHGHGPAAPGGTAVSGGNAGH</sequence>
<feature type="region of interest" description="Disordered" evidence="1">
    <location>
        <begin position="1"/>
        <end position="32"/>
    </location>
</feature>
<comment type="caution">
    <text evidence="3">The sequence shown here is derived from an EMBL/GenBank/DDBJ whole genome shotgun (WGS) entry which is preliminary data.</text>
</comment>
<name>A0AA38VI69_9PEZI</name>
<dbReference type="InterPro" id="IPR025124">
    <property type="entry name" value="Gag1-like_clamp"/>
</dbReference>
<feature type="compositionally biased region" description="Polar residues" evidence="1">
    <location>
        <begin position="287"/>
        <end position="307"/>
    </location>
</feature>
<evidence type="ECO:0000313" key="3">
    <source>
        <dbReference type="EMBL" id="KAJ9133511.1"/>
    </source>
</evidence>
<evidence type="ECO:0000313" key="4">
    <source>
        <dbReference type="Proteomes" id="UP001174694"/>
    </source>
</evidence>
<feature type="region of interest" description="Disordered" evidence="1">
    <location>
        <begin position="149"/>
        <end position="173"/>
    </location>
</feature>